<organism evidence="2 3">
    <name type="scientific">Spiroplasma floricola 23-6</name>
    <dbReference type="NCBI Taxonomy" id="1336749"/>
    <lineage>
        <taxon>Bacteria</taxon>
        <taxon>Bacillati</taxon>
        <taxon>Mycoplasmatota</taxon>
        <taxon>Mollicutes</taxon>
        <taxon>Entomoplasmatales</taxon>
        <taxon>Spiroplasmataceae</taxon>
        <taxon>Spiroplasma</taxon>
    </lineage>
</organism>
<name>A0A2K8SEU7_9MOLU</name>
<feature type="compositionally biased region" description="Basic and acidic residues" evidence="1">
    <location>
        <begin position="15"/>
        <end position="26"/>
    </location>
</feature>
<proteinExistence type="predicted"/>
<reference evidence="2 3" key="1">
    <citation type="submission" date="2017-12" db="EMBL/GenBank/DDBJ databases">
        <title>Complete genome sequence of Spiroplasma floricola 23-6 (ATCC 29989).</title>
        <authorList>
            <person name="Tsai Y.-M."/>
            <person name="Wu P.-S."/>
            <person name="Lo W.-S."/>
            <person name="Kuo C.-H."/>
        </authorList>
    </citation>
    <scope>NUCLEOTIDE SEQUENCE [LARGE SCALE GENOMIC DNA]</scope>
    <source>
        <strain evidence="2 3">23-6</strain>
    </source>
</reference>
<dbReference type="RefSeq" id="WP_100916941.1">
    <property type="nucleotide sequence ID" value="NZ_CP025057.1"/>
</dbReference>
<gene>
    <name evidence="2" type="ORF">SFLOR_v1c09390</name>
</gene>
<dbReference type="Proteomes" id="UP000231823">
    <property type="component" value="Chromosome"/>
</dbReference>
<accession>A0A2K8SEU7</accession>
<feature type="compositionally biased region" description="Basic and acidic residues" evidence="1">
    <location>
        <begin position="293"/>
        <end position="307"/>
    </location>
</feature>
<feature type="region of interest" description="Disordered" evidence="1">
    <location>
        <begin position="293"/>
        <end position="316"/>
    </location>
</feature>
<feature type="compositionally biased region" description="Basic residues" evidence="1">
    <location>
        <begin position="1"/>
        <end position="13"/>
    </location>
</feature>
<evidence type="ECO:0000313" key="3">
    <source>
        <dbReference type="Proteomes" id="UP000231823"/>
    </source>
</evidence>
<sequence length="316" mass="37386">MKFFLRKRKKTQKVKNSEEKYEDRNPNHWTYNNDPMLNMDPIFTDDPNAKKISIEDITRQLNKKHLEAEDNSDSENVLIKEKLKNIKKNIGQADNQPKKTEGVLGSIIDNARKNTQSIQNHILETDPVIAKLQKIEELRKSGGVDADLYTDVEKIKNNTISYSQRAKEFLEQNSMKPVESELERVRRLSQRVQNEREELNKQNKVKSNSKVSKEKEVEPKRNIFLAVSKSQMQNNSIKDEVKQKLLKLKEIKFQNIEDEVEKTIQEIDSKIFYNESMKEEFFEEKLKEFDKLLKENTKPNRKPELIKPRRLQNKKK</sequence>
<dbReference type="KEGG" id="sfz:SFLOR_v1c09390"/>
<feature type="region of interest" description="Disordered" evidence="1">
    <location>
        <begin position="194"/>
        <end position="217"/>
    </location>
</feature>
<dbReference type="OrthoDB" id="389177at2"/>
<evidence type="ECO:0000313" key="2">
    <source>
        <dbReference type="EMBL" id="AUB31987.1"/>
    </source>
</evidence>
<keyword evidence="3" id="KW-1185">Reference proteome</keyword>
<evidence type="ECO:0000256" key="1">
    <source>
        <dbReference type="SAM" id="MobiDB-lite"/>
    </source>
</evidence>
<dbReference type="AlphaFoldDB" id="A0A2K8SEU7"/>
<dbReference type="EMBL" id="CP025057">
    <property type="protein sequence ID" value="AUB31987.1"/>
    <property type="molecule type" value="Genomic_DNA"/>
</dbReference>
<protein>
    <submittedName>
        <fullName evidence="2">Uncharacterized protein</fullName>
    </submittedName>
</protein>
<feature type="region of interest" description="Disordered" evidence="1">
    <location>
        <begin position="1"/>
        <end position="34"/>
    </location>
</feature>